<dbReference type="Proteomes" id="UP001597525">
    <property type="component" value="Unassembled WGS sequence"/>
</dbReference>
<name>A0ABW6BLM0_9SPHI</name>
<dbReference type="InterPro" id="IPR013325">
    <property type="entry name" value="RNA_pol_sigma_r2"/>
</dbReference>
<dbReference type="SUPFAM" id="SSF88659">
    <property type="entry name" value="Sigma3 and sigma4 domains of RNA polymerase sigma factors"/>
    <property type="match status" value="1"/>
</dbReference>
<dbReference type="InterPro" id="IPR007627">
    <property type="entry name" value="RNA_pol_sigma70_r2"/>
</dbReference>
<keyword evidence="10" id="KW-1185">Reference proteome</keyword>
<evidence type="ECO:0000256" key="6">
    <source>
        <dbReference type="RuleBase" id="RU000716"/>
    </source>
</evidence>
<dbReference type="InterPro" id="IPR000838">
    <property type="entry name" value="RNA_pol_sigma70_ECF_CS"/>
</dbReference>
<accession>A0ABW6BLM0</accession>
<dbReference type="InterPro" id="IPR013324">
    <property type="entry name" value="RNA_pol_sigma_r3/r4-like"/>
</dbReference>
<evidence type="ECO:0000259" key="7">
    <source>
        <dbReference type="Pfam" id="PF04542"/>
    </source>
</evidence>
<dbReference type="SUPFAM" id="SSF88946">
    <property type="entry name" value="Sigma2 domain of RNA polymerase sigma factors"/>
    <property type="match status" value="1"/>
</dbReference>
<keyword evidence="4 6" id="KW-0238">DNA-binding</keyword>
<keyword evidence="5 6" id="KW-0804">Transcription</keyword>
<dbReference type="PROSITE" id="PS01063">
    <property type="entry name" value="SIGMA70_ECF"/>
    <property type="match status" value="1"/>
</dbReference>
<feature type="domain" description="RNA polymerase sigma-70 region 2" evidence="7">
    <location>
        <begin position="21"/>
        <end position="85"/>
    </location>
</feature>
<dbReference type="CDD" id="cd06171">
    <property type="entry name" value="Sigma70_r4"/>
    <property type="match status" value="1"/>
</dbReference>
<comment type="similarity">
    <text evidence="1 6">Belongs to the sigma-70 factor family. ECF subfamily.</text>
</comment>
<dbReference type="Gene3D" id="1.10.10.10">
    <property type="entry name" value="Winged helix-like DNA-binding domain superfamily/Winged helix DNA-binding domain"/>
    <property type="match status" value="1"/>
</dbReference>
<proteinExistence type="inferred from homology"/>
<dbReference type="Pfam" id="PF04542">
    <property type="entry name" value="Sigma70_r2"/>
    <property type="match status" value="1"/>
</dbReference>
<dbReference type="PANTHER" id="PTHR43133">
    <property type="entry name" value="RNA POLYMERASE ECF-TYPE SIGMA FACTO"/>
    <property type="match status" value="1"/>
</dbReference>
<dbReference type="InterPro" id="IPR039425">
    <property type="entry name" value="RNA_pol_sigma-70-like"/>
</dbReference>
<evidence type="ECO:0000256" key="1">
    <source>
        <dbReference type="ARBA" id="ARBA00010641"/>
    </source>
</evidence>
<reference evidence="10" key="1">
    <citation type="journal article" date="2019" name="Int. J. Syst. Evol. Microbiol.">
        <title>The Global Catalogue of Microorganisms (GCM) 10K type strain sequencing project: providing services to taxonomists for standard genome sequencing and annotation.</title>
        <authorList>
            <consortium name="The Broad Institute Genomics Platform"/>
            <consortium name="The Broad Institute Genome Sequencing Center for Infectious Disease"/>
            <person name="Wu L."/>
            <person name="Ma J."/>
        </authorList>
    </citation>
    <scope>NUCLEOTIDE SEQUENCE [LARGE SCALE GENOMIC DNA]</scope>
    <source>
        <strain evidence="10">KCTC 22814</strain>
    </source>
</reference>
<dbReference type="InterPro" id="IPR014284">
    <property type="entry name" value="RNA_pol_sigma-70_dom"/>
</dbReference>
<keyword evidence="3 6" id="KW-0731">Sigma factor</keyword>
<feature type="domain" description="RNA polymerase sigma factor 70 region 4 type 2" evidence="8">
    <location>
        <begin position="116"/>
        <end position="168"/>
    </location>
</feature>
<sequence length="183" mass="21450">MDNLYIEKVLAGDRHAFRYFIHTYKDMAFSVALSLVKQEHLAEEVAQEAFLQAYLSLGSFKRQAKFSTWLYRIVVRCGYKMLQRNNIPSVELQLDVHDQAYEETAFDQLLQAEQRQLVNEALLRIPANESLALRLFYLEELSLQELCEITGWTLANVKVVLYRARKHMYQELGKLMKSPYYGT</sequence>
<evidence type="ECO:0000256" key="2">
    <source>
        <dbReference type="ARBA" id="ARBA00023015"/>
    </source>
</evidence>
<dbReference type="Pfam" id="PF08281">
    <property type="entry name" value="Sigma70_r4_2"/>
    <property type="match status" value="1"/>
</dbReference>
<dbReference type="InterPro" id="IPR036388">
    <property type="entry name" value="WH-like_DNA-bd_sf"/>
</dbReference>
<dbReference type="Gene3D" id="1.10.1740.10">
    <property type="match status" value="1"/>
</dbReference>
<keyword evidence="2 6" id="KW-0805">Transcription regulation</keyword>
<gene>
    <name evidence="9" type="ORF">ACFS7Y_22515</name>
</gene>
<dbReference type="NCBIfam" id="TIGR02937">
    <property type="entry name" value="sigma70-ECF"/>
    <property type="match status" value="1"/>
</dbReference>
<evidence type="ECO:0000256" key="4">
    <source>
        <dbReference type="ARBA" id="ARBA00023125"/>
    </source>
</evidence>
<evidence type="ECO:0000256" key="3">
    <source>
        <dbReference type="ARBA" id="ARBA00023082"/>
    </source>
</evidence>
<dbReference type="PANTHER" id="PTHR43133:SF51">
    <property type="entry name" value="RNA POLYMERASE SIGMA FACTOR"/>
    <property type="match status" value="1"/>
</dbReference>
<organism evidence="9 10">
    <name type="scientific">Sphingobacterium bambusae</name>
    <dbReference type="NCBI Taxonomy" id="662858"/>
    <lineage>
        <taxon>Bacteria</taxon>
        <taxon>Pseudomonadati</taxon>
        <taxon>Bacteroidota</taxon>
        <taxon>Sphingobacteriia</taxon>
        <taxon>Sphingobacteriales</taxon>
        <taxon>Sphingobacteriaceae</taxon>
        <taxon>Sphingobacterium</taxon>
    </lineage>
</organism>
<evidence type="ECO:0000256" key="5">
    <source>
        <dbReference type="ARBA" id="ARBA00023163"/>
    </source>
</evidence>
<dbReference type="EMBL" id="JBHUPB010000015">
    <property type="protein sequence ID" value="MFD2970182.1"/>
    <property type="molecule type" value="Genomic_DNA"/>
</dbReference>
<evidence type="ECO:0000313" key="10">
    <source>
        <dbReference type="Proteomes" id="UP001597525"/>
    </source>
</evidence>
<dbReference type="RefSeq" id="WP_320183663.1">
    <property type="nucleotide sequence ID" value="NZ_CP138332.1"/>
</dbReference>
<protein>
    <recommendedName>
        <fullName evidence="6">RNA polymerase sigma factor</fullName>
    </recommendedName>
</protein>
<evidence type="ECO:0000313" key="9">
    <source>
        <dbReference type="EMBL" id="MFD2970182.1"/>
    </source>
</evidence>
<evidence type="ECO:0000259" key="8">
    <source>
        <dbReference type="Pfam" id="PF08281"/>
    </source>
</evidence>
<comment type="caution">
    <text evidence="9">The sequence shown here is derived from an EMBL/GenBank/DDBJ whole genome shotgun (WGS) entry which is preliminary data.</text>
</comment>
<dbReference type="InterPro" id="IPR013249">
    <property type="entry name" value="RNA_pol_sigma70_r4_t2"/>
</dbReference>